<evidence type="ECO:0000313" key="3">
    <source>
        <dbReference type="Proteomes" id="UP000727907"/>
    </source>
</evidence>
<evidence type="ECO:0000259" key="1">
    <source>
        <dbReference type="Pfam" id="PF12680"/>
    </source>
</evidence>
<proteinExistence type="predicted"/>
<evidence type="ECO:0000313" key="2">
    <source>
        <dbReference type="EMBL" id="MBU8875522.1"/>
    </source>
</evidence>
<dbReference type="EMBL" id="JAHOPB010000001">
    <property type="protein sequence ID" value="MBU8875522.1"/>
    <property type="molecule type" value="Genomic_DNA"/>
</dbReference>
<protein>
    <submittedName>
        <fullName evidence="2">Nuclear transport factor 2 family protein</fullName>
    </submittedName>
</protein>
<dbReference type="Proteomes" id="UP000727907">
    <property type="component" value="Unassembled WGS sequence"/>
</dbReference>
<accession>A0ABS6IP85</accession>
<feature type="domain" description="SnoaL-like" evidence="1">
    <location>
        <begin position="10"/>
        <end position="109"/>
    </location>
</feature>
<reference evidence="2 3" key="1">
    <citation type="submission" date="2021-06" db="EMBL/GenBank/DDBJ databases">
        <authorList>
            <person name="Lee D.H."/>
        </authorList>
    </citation>
    <scope>NUCLEOTIDE SEQUENCE [LARGE SCALE GENOMIC DNA]</scope>
    <source>
        <strain evidence="2 3">MMS21-HV4-11</strain>
    </source>
</reference>
<sequence>MTDQDVQEFVTRFAAAWASRDGKAFLALWHPDGVLHSPLYDRPVRGEEFGQLTDLVRNSAPDLVWQLLDWTSRGDVVVIEWQTTRIVAGQRLDTRGVDKFRLREGRIAEERVYTDTAALRALRRGEAIEPLMRLDL</sequence>
<name>A0ABS6IP85_9HYPH</name>
<keyword evidence="3" id="KW-1185">Reference proteome</keyword>
<gene>
    <name evidence="2" type="ORF">KQ910_17245</name>
</gene>
<dbReference type="InterPro" id="IPR037401">
    <property type="entry name" value="SnoaL-like"/>
</dbReference>
<comment type="caution">
    <text evidence="2">The sequence shown here is derived from an EMBL/GenBank/DDBJ whole genome shotgun (WGS) entry which is preliminary data.</text>
</comment>
<organism evidence="2 3">
    <name type="scientific">Reyranella humidisoli</name>
    <dbReference type="NCBI Taxonomy" id="2849149"/>
    <lineage>
        <taxon>Bacteria</taxon>
        <taxon>Pseudomonadati</taxon>
        <taxon>Pseudomonadota</taxon>
        <taxon>Alphaproteobacteria</taxon>
        <taxon>Hyphomicrobiales</taxon>
        <taxon>Reyranellaceae</taxon>
        <taxon>Reyranella</taxon>
    </lineage>
</organism>
<dbReference type="Pfam" id="PF12680">
    <property type="entry name" value="SnoaL_2"/>
    <property type="match status" value="1"/>
</dbReference>
<dbReference type="RefSeq" id="WP_216962883.1">
    <property type="nucleotide sequence ID" value="NZ_JAHOPB010000001.1"/>
</dbReference>